<feature type="compositionally biased region" description="Basic residues" evidence="1">
    <location>
        <begin position="112"/>
        <end position="121"/>
    </location>
</feature>
<gene>
    <name evidence="2" type="ORF">RRG08_043057</name>
</gene>
<dbReference type="Proteomes" id="UP001283361">
    <property type="component" value="Unassembled WGS sequence"/>
</dbReference>
<name>A0AAE0XY30_9GAST</name>
<evidence type="ECO:0000313" key="3">
    <source>
        <dbReference type="Proteomes" id="UP001283361"/>
    </source>
</evidence>
<feature type="region of interest" description="Disordered" evidence="1">
    <location>
        <begin position="73"/>
        <end position="130"/>
    </location>
</feature>
<dbReference type="EMBL" id="JAWDGP010007329">
    <property type="protein sequence ID" value="KAK3725640.1"/>
    <property type="molecule type" value="Genomic_DNA"/>
</dbReference>
<reference evidence="2" key="1">
    <citation type="journal article" date="2023" name="G3 (Bethesda)">
        <title>A reference genome for the long-term kleptoplast-retaining sea slug Elysia crispata morphotype clarki.</title>
        <authorList>
            <person name="Eastman K.E."/>
            <person name="Pendleton A.L."/>
            <person name="Shaikh M.A."/>
            <person name="Suttiyut T."/>
            <person name="Ogas R."/>
            <person name="Tomko P."/>
            <person name="Gavelis G."/>
            <person name="Widhalm J.R."/>
            <person name="Wisecaver J.H."/>
        </authorList>
    </citation>
    <scope>NUCLEOTIDE SEQUENCE</scope>
    <source>
        <strain evidence="2">ECLA1</strain>
    </source>
</reference>
<keyword evidence="3" id="KW-1185">Reference proteome</keyword>
<proteinExistence type="predicted"/>
<organism evidence="2 3">
    <name type="scientific">Elysia crispata</name>
    <name type="common">lettuce slug</name>
    <dbReference type="NCBI Taxonomy" id="231223"/>
    <lineage>
        <taxon>Eukaryota</taxon>
        <taxon>Metazoa</taxon>
        <taxon>Spiralia</taxon>
        <taxon>Lophotrochozoa</taxon>
        <taxon>Mollusca</taxon>
        <taxon>Gastropoda</taxon>
        <taxon>Heterobranchia</taxon>
        <taxon>Euthyneura</taxon>
        <taxon>Panpulmonata</taxon>
        <taxon>Sacoglossa</taxon>
        <taxon>Placobranchoidea</taxon>
        <taxon>Plakobranchidae</taxon>
        <taxon>Elysia</taxon>
    </lineage>
</organism>
<sequence length="191" mass="21752">MRQVSPCPDPPMRRLLSTCAAFGRLALDSIMLKITRASLFLFLRHPSHYRSDLMKHRPAIAAASYASDAASPGPMVSGKWSERPGRPTHGHKPLIESSTRDRLESASLANKTRARKKRWKKKEVQPAHSTLAQPRPAMILTEIARYNILTIPTNRRYQNLVQGCYSKHTVAVDRDRFSDLLDWRSPNQNRK</sequence>
<dbReference type="AlphaFoldDB" id="A0AAE0XY30"/>
<protein>
    <submittedName>
        <fullName evidence="2">Uncharacterized protein</fullName>
    </submittedName>
</protein>
<evidence type="ECO:0000256" key="1">
    <source>
        <dbReference type="SAM" id="MobiDB-lite"/>
    </source>
</evidence>
<accession>A0AAE0XY30</accession>
<evidence type="ECO:0000313" key="2">
    <source>
        <dbReference type="EMBL" id="KAK3725640.1"/>
    </source>
</evidence>
<comment type="caution">
    <text evidence="2">The sequence shown here is derived from an EMBL/GenBank/DDBJ whole genome shotgun (WGS) entry which is preliminary data.</text>
</comment>